<dbReference type="InterPro" id="IPR015995">
    <property type="entry name" value="MlrC_N"/>
</dbReference>
<dbReference type="GO" id="GO:0046872">
    <property type="term" value="F:metal ion binding"/>
    <property type="evidence" value="ECO:0007669"/>
    <property type="project" value="UniProtKB-KW"/>
</dbReference>
<comment type="cofactor">
    <cofactor evidence="1">
        <name>Zn(2+)</name>
        <dbReference type="ChEBI" id="CHEBI:29105"/>
    </cofactor>
    <text evidence="1">Binds 1 zinc ion per subunit.</text>
</comment>
<evidence type="ECO:0000259" key="3">
    <source>
        <dbReference type="Pfam" id="PF07364"/>
    </source>
</evidence>
<dbReference type="Proteomes" id="UP000318483">
    <property type="component" value="Plasmid unnamed2"/>
</dbReference>
<dbReference type="GO" id="GO:0006508">
    <property type="term" value="P:proteolysis"/>
    <property type="evidence" value="ECO:0007669"/>
    <property type="project" value="UniProtKB-KW"/>
</dbReference>
<comment type="function">
    <text evidence="1">Involved in peptidolytic degradation of cyclic heptapeptide hepatotoxin microcystin (MC).</text>
</comment>
<keyword evidence="1" id="KW-0479">Metal-binding</keyword>
<keyword evidence="1" id="KW-0482">Metalloprotease</keyword>
<gene>
    <name evidence="4" type="ORF">FPZ52_14515</name>
</gene>
<keyword evidence="5" id="KW-1185">Reference proteome</keyword>
<dbReference type="InterPro" id="IPR009197">
    <property type="entry name" value="MlrC"/>
</dbReference>
<dbReference type="Pfam" id="PF07171">
    <property type="entry name" value="MlrC_C"/>
    <property type="match status" value="1"/>
</dbReference>
<reference evidence="4 5" key="1">
    <citation type="submission" date="2019-07" db="EMBL/GenBank/DDBJ databases">
        <title>Litoreibacter alkalisoli sp. nov., isolated from saline-alkaline soil.</title>
        <authorList>
            <person name="Wang S."/>
            <person name="Xu L."/>
            <person name="Xing Y.-T."/>
            <person name="Sun J.-Q."/>
        </authorList>
    </citation>
    <scope>NUCLEOTIDE SEQUENCE [LARGE SCALE GENOMIC DNA]</scope>
    <source>
        <strain evidence="4 5">LN3S51</strain>
        <plasmid evidence="4 5">unnamed2</plasmid>
    </source>
</reference>
<name>A0A5B8J9J7_9RHOB</name>
<dbReference type="KEGG" id="lit:FPZ52_14515"/>
<keyword evidence="1" id="KW-0645">Protease</keyword>
<organism evidence="4 5">
    <name type="scientific">Qingshengfaniella alkalisoli</name>
    <dbReference type="NCBI Taxonomy" id="2599296"/>
    <lineage>
        <taxon>Bacteria</taxon>
        <taxon>Pseudomonadati</taxon>
        <taxon>Pseudomonadota</taxon>
        <taxon>Alphaproteobacteria</taxon>
        <taxon>Rhodobacterales</taxon>
        <taxon>Paracoccaceae</taxon>
        <taxon>Qingshengfaniella</taxon>
    </lineage>
</organism>
<evidence type="ECO:0000313" key="4">
    <source>
        <dbReference type="EMBL" id="QDY70910.1"/>
    </source>
</evidence>
<protein>
    <recommendedName>
        <fullName evidence="1">Microcystinase C</fullName>
        <shortName evidence="1">MlrC</shortName>
    </recommendedName>
</protein>
<dbReference type="Pfam" id="PF07364">
    <property type="entry name" value="DUF1485"/>
    <property type="match status" value="1"/>
</dbReference>
<dbReference type="InterPro" id="IPR010799">
    <property type="entry name" value="MlrC_C"/>
</dbReference>
<proteinExistence type="inferred from homology"/>
<dbReference type="EMBL" id="CP042263">
    <property type="protein sequence ID" value="QDY70910.1"/>
    <property type="molecule type" value="Genomic_DNA"/>
</dbReference>
<dbReference type="OrthoDB" id="9782658at2"/>
<dbReference type="PIRSF" id="PIRSF012702">
    <property type="entry name" value="UCP012702"/>
    <property type="match status" value="1"/>
</dbReference>
<keyword evidence="1" id="KW-0378">Hydrolase</keyword>
<feature type="domain" description="Microcystin LR degradation protein MlrC C-terminal" evidence="2">
    <location>
        <begin position="288"/>
        <end position="448"/>
    </location>
</feature>
<dbReference type="AlphaFoldDB" id="A0A5B8J9J7"/>
<accession>A0A5B8J9J7</accession>
<comment type="similarity">
    <text evidence="1">Belongs to the peptidase M81 family.</text>
</comment>
<sequence>MKRIVFGGIHTECSTYNPLLQTEDDFAIRSGAGMAAEMELNVPEGIEMVPLFHARSVPGGPVNAQTYAAFKARFLDELNATLPVDGVYLAMHGAMHVDGMHDAEGDWIGAVRDLVGPDVPIAVSYDLHGNVTQDIVNAIDIFAAYRTAPHIDTVETCNRALSMLADQLLNDTRHCVAWCPVPVLLPGERTSTEVEPALSLYRALPGHDLRDGIRDANLMVGYVWADTPRATACAVVTGTDQKAAECSAAQIAQSYWDARKDFQFDVPTKQLDACLDQVQTATTSPLILADSGDNPTGGGVGDRTDVLHAFLDRKFTGAVFAGIADAPAARAAEQVGEGKSVQLEIGGSLGSHCPKISVLAKVVKVIGSSSTKDLEVAVEVGGNLVILSQRRRPYHNLADFRKFGVDPAEAKLLVVKSGYLSPELAPLANPPLMALTDGAINQDIVALDNTLRATPSFPFQGNFDWTPNAQLSRRAKT</sequence>
<dbReference type="GO" id="GO:0008237">
    <property type="term" value="F:metallopeptidase activity"/>
    <property type="evidence" value="ECO:0007669"/>
    <property type="project" value="UniProtKB-KW"/>
</dbReference>
<feature type="domain" description="Microcystin LR degradation protein MlrC N-terminal" evidence="3">
    <location>
        <begin position="3"/>
        <end position="278"/>
    </location>
</feature>
<evidence type="ECO:0000259" key="2">
    <source>
        <dbReference type="Pfam" id="PF07171"/>
    </source>
</evidence>
<evidence type="ECO:0000313" key="5">
    <source>
        <dbReference type="Proteomes" id="UP000318483"/>
    </source>
</evidence>
<evidence type="ECO:0000256" key="1">
    <source>
        <dbReference type="PIRNR" id="PIRNR012702"/>
    </source>
</evidence>
<dbReference type="RefSeq" id="WP_146366326.1">
    <property type="nucleotide sequence ID" value="NZ_CP042263.1"/>
</dbReference>
<geneLocation type="plasmid" evidence="4 5">
    <name>unnamed2</name>
</geneLocation>
<keyword evidence="4" id="KW-0614">Plasmid</keyword>